<evidence type="ECO:0000313" key="26">
    <source>
        <dbReference type="EMBL" id="WMX18616.1"/>
    </source>
</evidence>
<dbReference type="FunFam" id="1.10.510.10:FF:001512">
    <property type="entry name" value="Receptor tyrosine-protein kinase erbB-2"/>
    <property type="match status" value="1"/>
</dbReference>
<dbReference type="GO" id="GO:0048468">
    <property type="term" value="P:cell development"/>
    <property type="evidence" value="ECO:0007669"/>
    <property type="project" value="UniProtKB-ARBA"/>
</dbReference>
<dbReference type="InterPro" id="IPR009030">
    <property type="entry name" value="Growth_fac_rcpt_cys_sf"/>
</dbReference>
<evidence type="ECO:0000259" key="25">
    <source>
        <dbReference type="PROSITE" id="PS50853"/>
    </source>
</evidence>
<keyword evidence="5" id="KW-0808">Transferase</keyword>
<keyword evidence="8" id="KW-0479">Metal-binding</keyword>
<comment type="subcellular location">
    <subcellularLocation>
        <location evidence="1">Endomembrane system</location>
    </subcellularLocation>
    <subcellularLocation>
        <location evidence="2">Membrane</location>
        <topology evidence="2">Single-pass type I membrane protein</topology>
    </subcellularLocation>
</comment>
<feature type="region of interest" description="Disordered" evidence="22">
    <location>
        <begin position="1598"/>
        <end position="1677"/>
    </location>
</feature>
<keyword evidence="16" id="KW-0829">Tyrosine-protein kinase</keyword>
<evidence type="ECO:0000256" key="7">
    <source>
        <dbReference type="ARBA" id="ARBA00022692"/>
    </source>
</evidence>
<evidence type="ECO:0000256" key="4">
    <source>
        <dbReference type="ARBA" id="ARBA00022553"/>
    </source>
</evidence>
<organism evidence="26">
    <name type="scientific">Scylla paramamosain</name>
    <name type="common">Mud crab</name>
    <dbReference type="NCBI Taxonomy" id="85552"/>
    <lineage>
        <taxon>Eukaryota</taxon>
        <taxon>Metazoa</taxon>
        <taxon>Ecdysozoa</taxon>
        <taxon>Arthropoda</taxon>
        <taxon>Crustacea</taxon>
        <taxon>Multicrustacea</taxon>
        <taxon>Malacostraca</taxon>
        <taxon>Eumalacostraca</taxon>
        <taxon>Eucarida</taxon>
        <taxon>Decapoda</taxon>
        <taxon>Pleocyemata</taxon>
        <taxon>Brachyura</taxon>
        <taxon>Eubrachyura</taxon>
        <taxon>Portunoidea</taxon>
        <taxon>Portunidae</taxon>
        <taxon>Portuninae</taxon>
        <taxon>Scylla</taxon>
    </lineage>
</organism>
<evidence type="ECO:0000256" key="13">
    <source>
        <dbReference type="ARBA" id="ARBA00022840"/>
    </source>
</evidence>
<dbReference type="InterPro" id="IPR036941">
    <property type="entry name" value="Rcpt_L-dom_sf"/>
</dbReference>
<feature type="compositionally biased region" description="Acidic residues" evidence="22">
    <location>
        <begin position="711"/>
        <end position="740"/>
    </location>
</feature>
<dbReference type="InterPro" id="IPR011009">
    <property type="entry name" value="Kinase-like_dom_sf"/>
</dbReference>
<keyword evidence="11 21" id="KW-0547">Nucleotide-binding</keyword>
<dbReference type="Pfam" id="PF01030">
    <property type="entry name" value="Recep_L_domain"/>
    <property type="match status" value="2"/>
</dbReference>
<keyword evidence="18" id="KW-0325">Glycoprotein</keyword>
<dbReference type="PROSITE" id="PS00109">
    <property type="entry name" value="PROTEIN_KINASE_TYR"/>
    <property type="match status" value="1"/>
</dbReference>
<keyword evidence="17 26" id="KW-0675">Receptor</keyword>
<keyword evidence="6" id="KW-0165">Cleavage on pair of basic residues</keyword>
<dbReference type="SMART" id="SM00219">
    <property type="entry name" value="TyrKc"/>
    <property type="match status" value="1"/>
</dbReference>
<evidence type="ECO:0000256" key="20">
    <source>
        <dbReference type="ARBA" id="ARBA00051243"/>
    </source>
</evidence>
<dbReference type="PANTHER" id="PTHR24416">
    <property type="entry name" value="TYROSINE-PROTEIN KINASE RECEPTOR"/>
    <property type="match status" value="1"/>
</dbReference>
<dbReference type="Gene3D" id="3.80.20.20">
    <property type="entry name" value="Receptor L-domain"/>
    <property type="match status" value="2"/>
</dbReference>
<dbReference type="InterPro" id="IPR008266">
    <property type="entry name" value="Tyr_kinase_AS"/>
</dbReference>
<dbReference type="InterPro" id="IPR003961">
    <property type="entry name" value="FN3_dom"/>
</dbReference>
<dbReference type="Pfam" id="PF07714">
    <property type="entry name" value="PK_Tyr_Ser-Thr"/>
    <property type="match status" value="1"/>
</dbReference>
<dbReference type="InterPro" id="IPR000494">
    <property type="entry name" value="Rcpt_L-dom"/>
</dbReference>
<feature type="domain" description="Fibronectin type-III" evidence="25">
    <location>
        <begin position="1000"/>
        <end position="1095"/>
    </location>
</feature>
<evidence type="ECO:0000256" key="6">
    <source>
        <dbReference type="ARBA" id="ARBA00022685"/>
    </source>
</evidence>
<dbReference type="GO" id="GO:0005886">
    <property type="term" value="C:plasma membrane"/>
    <property type="evidence" value="ECO:0007669"/>
    <property type="project" value="TreeGrafter"/>
</dbReference>
<evidence type="ECO:0000256" key="23">
    <source>
        <dbReference type="SAM" id="SignalP"/>
    </source>
</evidence>
<feature type="region of interest" description="Disordered" evidence="22">
    <location>
        <begin position="557"/>
        <end position="586"/>
    </location>
</feature>
<evidence type="ECO:0000256" key="19">
    <source>
        <dbReference type="ARBA" id="ARBA00023211"/>
    </source>
</evidence>
<dbReference type="CDD" id="cd00063">
    <property type="entry name" value="FN3"/>
    <property type="match status" value="2"/>
</dbReference>
<dbReference type="Gene3D" id="3.30.200.20">
    <property type="entry name" value="Phosphorylase Kinase, domain 1"/>
    <property type="match status" value="1"/>
</dbReference>
<dbReference type="SUPFAM" id="SSF49265">
    <property type="entry name" value="Fibronectin type III"/>
    <property type="match status" value="2"/>
</dbReference>
<evidence type="ECO:0000256" key="9">
    <source>
        <dbReference type="ARBA" id="ARBA00022729"/>
    </source>
</evidence>
<keyword evidence="4" id="KW-0597">Phosphoprotein</keyword>
<feature type="compositionally biased region" description="Polar residues" evidence="22">
    <location>
        <begin position="1738"/>
        <end position="1747"/>
    </location>
</feature>
<dbReference type="GO" id="GO:0005524">
    <property type="term" value="F:ATP binding"/>
    <property type="evidence" value="ECO:0007669"/>
    <property type="project" value="UniProtKB-UniRule"/>
</dbReference>
<evidence type="ECO:0000256" key="22">
    <source>
        <dbReference type="SAM" id="MobiDB-lite"/>
    </source>
</evidence>
<dbReference type="SMART" id="SM00060">
    <property type="entry name" value="FN3"/>
    <property type="match status" value="3"/>
</dbReference>
<feature type="compositionally biased region" description="Low complexity" evidence="22">
    <location>
        <begin position="1653"/>
        <end position="1677"/>
    </location>
</feature>
<dbReference type="CDD" id="cd00064">
    <property type="entry name" value="FU"/>
    <property type="match status" value="1"/>
</dbReference>
<keyword evidence="19" id="KW-0464">Manganese</keyword>
<dbReference type="InterPro" id="IPR013783">
    <property type="entry name" value="Ig-like_fold"/>
</dbReference>
<dbReference type="SUPFAM" id="SSF56112">
    <property type="entry name" value="Protein kinase-like (PK-like)"/>
    <property type="match status" value="1"/>
</dbReference>
<dbReference type="SMART" id="SM00261">
    <property type="entry name" value="FU"/>
    <property type="match status" value="1"/>
</dbReference>
<comment type="catalytic activity">
    <reaction evidence="20">
        <text>L-tyrosyl-[protein] + ATP = O-phospho-L-tyrosyl-[protein] + ADP + H(+)</text>
        <dbReference type="Rhea" id="RHEA:10596"/>
        <dbReference type="Rhea" id="RHEA-COMP:10136"/>
        <dbReference type="Rhea" id="RHEA-COMP:20101"/>
        <dbReference type="ChEBI" id="CHEBI:15378"/>
        <dbReference type="ChEBI" id="CHEBI:30616"/>
        <dbReference type="ChEBI" id="CHEBI:46858"/>
        <dbReference type="ChEBI" id="CHEBI:61978"/>
        <dbReference type="ChEBI" id="CHEBI:456216"/>
        <dbReference type="EC" id="2.7.10.1"/>
    </reaction>
</comment>
<evidence type="ECO:0000256" key="15">
    <source>
        <dbReference type="ARBA" id="ARBA00023136"/>
    </source>
</evidence>
<dbReference type="Gene3D" id="1.10.510.10">
    <property type="entry name" value="Transferase(Phosphotransferase) domain 1"/>
    <property type="match status" value="1"/>
</dbReference>
<protein>
    <recommendedName>
        <fullName evidence="3">receptor protein-tyrosine kinase</fullName>
        <ecNumber evidence="3">2.7.10.1</ecNumber>
    </recommendedName>
</protein>
<feature type="domain" description="Protein kinase" evidence="24">
    <location>
        <begin position="1172"/>
        <end position="1427"/>
    </location>
</feature>
<dbReference type="GO" id="GO:0030182">
    <property type="term" value="P:neuron differentiation"/>
    <property type="evidence" value="ECO:0007669"/>
    <property type="project" value="UniProtKB-ARBA"/>
</dbReference>
<dbReference type="CDD" id="cd00192">
    <property type="entry name" value="PTKc"/>
    <property type="match status" value="1"/>
</dbReference>
<keyword evidence="10" id="KW-0677">Repeat</keyword>
<dbReference type="PROSITE" id="PS50853">
    <property type="entry name" value="FN3"/>
    <property type="match status" value="1"/>
</dbReference>
<accession>A0AA51VH63</accession>
<evidence type="ECO:0000256" key="12">
    <source>
        <dbReference type="ARBA" id="ARBA00022777"/>
    </source>
</evidence>
<feature type="region of interest" description="Disordered" evidence="22">
    <location>
        <begin position="1761"/>
        <end position="1786"/>
    </location>
</feature>
<dbReference type="PANTHER" id="PTHR24416:SF525">
    <property type="entry name" value="INSULIN-LIKE RECEPTOR"/>
    <property type="match status" value="1"/>
</dbReference>
<dbReference type="EMBL" id="OQ361826">
    <property type="protein sequence ID" value="WMX18616.1"/>
    <property type="molecule type" value="mRNA"/>
</dbReference>
<feature type="region of interest" description="Disordered" evidence="22">
    <location>
        <begin position="1715"/>
        <end position="1747"/>
    </location>
</feature>
<dbReference type="PROSITE" id="PS00107">
    <property type="entry name" value="PROTEIN_KINASE_ATP"/>
    <property type="match status" value="1"/>
</dbReference>
<proteinExistence type="evidence at transcript level"/>
<dbReference type="InterPro" id="IPR050122">
    <property type="entry name" value="RTK"/>
</dbReference>
<evidence type="ECO:0000256" key="21">
    <source>
        <dbReference type="PROSITE-ProRule" id="PRU10141"/>
    </source>
</evidence>
<keyword evidence="13 21" id="KW-0067">ATP-binding</keyword>
<reference evidence="26" key="1">
    <citation type="journal article" date="2023" name="Int. J. Mol. Sci.">
        <title>Isolation of an Insulin-Like Receptor Involved in the Testicular Development of the Mud Crab Scylla paramamosain.</title>
        <authorList>
            <person name="Liu A."/>
            <person name="Hao S."/>
            <person name="Liu F."/>
            <person name="Huang H."/>
            <person name="Ye H."/>
        </authorList>
    </citation>
    <scope>NUCLEOTIDE SEQUENCE</scope>
</reference>
<feature type="region of interest" description="Disordered" evidence="22">
    <location>
        <begin position="1864"/>
        <end position="1890"/>
    </location>
</feature>
<dbReference type="Pfam" id="PF00757">
    <property type="entry name" value="Furin-like"/>
    <property type="match status" value="1"/>
</dbReference>
<reference evidence="26" key="2">
    <citation type="submission" date="2023-01" db="EMBL/GenBank/DDBJ databases">
        <authorList>
            <person name="Liu A."/>
            <person name="Hao S."/>
            <person name="Liu F."/>
            <person name="Huang H."/>
            <person name="Ye H."/>
        </authorList>
    </citation>
    <scope>NUCLEOTIDE SEQUENCE</scope>
</reference>
<dbReference type="GO" id="GO:0043235">
    <property type="term" value="C:receptor complex"/>
    <property type="evidence" value="ECO:0007669"/>
    <property type="project" value="TreeGrafter"/>
</dbReference>
<keyword evidence="12" id="KW-0418">Kinase</keyword>
<keyword evidence="14" id="KW-1133">Transmembrane helix</keyword>
<feature type="region of interest" description="Disordered" evidence="22">
    <location>
        <begin position="705"/>
        <end position="743"/>
    </location>
</feature>
<evidence type="ECO:0000256" key="5">
    <source>
        <dbReference type="ARBA" id="ARBA00022679"/>
    </source>
</evidence>
<dbReference type="GO" id="GO:0004714">
    <property type="term" value="F:transmembrane receptor protein tyrosine kinase activity"/>
    <property type="evidence" value="ECO:0007669"/>
    <property type="project" value="UniProtKB-EC"/>
</dbReference>
<dbReference type="SUPFAM" id="SSF57184">
    <property type="entry name" value="Growth factor receptor domain"/>
    <property type="match status" value="1"/>
</dbReference>
<dbReference type="InterPro" id="IPR006212">
    <property type="entry name" value="Furin_repeat"/>
</dbReference>
<evidence type="ECO:0000256" key="17">
    <source>
        <dbReference type="ARBA" id="ARBA00023170"/>
    </source>
</evidence>
<evidence type="ECO:0000259" key="24">
    <source>
        <dbReference type="PROSITE" id="PS50011"/>
    </source>
</evidence>
<dbReference type="PRINTS" id="PR00109">
    <property type="entry name" value="TYRKINASE"/>
</dbReference>
<dbReference type="PROSITE" id="PS50011">
    <property type="entry name" value="PROTEIN_KINASE_DOM"/>
    <property type="match status" value="1"/>
</dbReference>
<feature type="compositionally biased region" description="Low complexity" evidence="22">
    <location>
        <begin position="1631"/>
        <end position="1644"/>
    </location>
</feature>
<dbReference type="InterPro" id="IPR020635">
    <property type="entry name" value="Tyr_kinase_cat_dom"/>
</dbReference>
<evidence type="ECO:0000256" key="1">
    <source>
        <dbReference type="ARBA" id="ARBA00004308"/>
    </source>
</evidence>
<keyword evidence="7" id="KW-0812">Transmembrane</keyword>
<dbReference type="SUPFAM" id="SSF52058">
    <property type="entry name" value="L domain-like"/>
    <property type="match status" value="2"/>
</dbReference>
<keyword evidence="15" id="KW-0472">Membrane</keyword>
<feature type="compositionally biased region" description="Basic and acidic residues" evidence="22">
    <location>
        <begin position="558"/>
        <end position="578"/>
    </location>
</feature>
<dbReference type="InterPro" id="IPR017441">
    <property type="entry name" value="Protein_kinase_ATP_BS"/>
</dbReference>
<feature type="chain" id="PRO_5041244894" description="receptor protein-tyrosine kinase" evidence="23">
    <location>
        <begin position="24"/>
        <end position="1890"/>
    </location>
</feature>
<evidence type="ECO:0000256" key="16">
    <source>
        <dbReference type="ARBA" id="ARBA00023137"/>
    </source>
</evidence>
<evidence type="ECO:0000256" key="10">
    <source>
        <dbReference type="ARBA" id="ARBA00022737"/>
    </source>
</evidence>
<name>A0AA51VH63_SCYPA</name>
<dbReference type="InterPro" id="IPR001245">
    <property type="entry name" value="Ser-Thr/Tyr_kinase_cat_dom"/>
</dbReference>
<dbReference type="InterPro" id="IPR000719">
    <property type="entry name" value="Prot_kinase_dom"/>
</dbReference>
<dbReference type="InterPro" id="IPR006211">
    <property type="entry name" value="Furin-like_Cys-rich_dom"/>
</dbReference>
<evidence type="ECO:0000256" key="8">
    <source>
        <dbReference type="ARBA" id="ARBA00022723"/>
    </source>
</evidence>
<feature type="region of interest" description="Disordered" evidence="22">
    <location>
        <begin position="1482"/>
        <end position="1524"/>
    </location>
</feature>
<feature type="signal peptide" evidence="23">
    <location>
        <begin position="1"/>
        <end position="23"/>
    </location>
</feature>
<evidence type="ECO:0000256" key="11">
    <source>
        <dbReference type="ARBA" id="ARBA00022741"/>
    </source>
</evidence>
<dbReference type="GO" id="GO:0046872">
    <property type="term" value="F:metal ion binding"/>
    <property type="evidence" value="ECO:0007669"/>
    <property type="project" value="UniProtKB-KW"/>
</dbReference>
<evidence type="ECO:0000256" key="14">
    <source>
        <dbReference type="ARBA" id="ARBA00022989"/>
    </source>
</evidence>
<dbReference type="InterPro" id="IPR036116">
    <property type="entry name" value="FN3_sf"/>
</dbReference>
<dbReference type="EC" id="2.7.10.1" evidence="3"/>
<feature type="binding site" evidence="21">
    <location>
        <position position="1202"/>
    </location>
    <ligand>
        <name>ATP</name>
        <dbReference type="ChEBI" id="CHEBI:30616"/>
    </ligand>
</feature>
<dbReference type="GO" id="GO:0050793">
    <property type="term" value="P:regulation of developmental process"/>
    <property type="evidence" value="ECO:0007669"/>
    <property type="project" value="UniProtKB-ARBA"/>
</dbReference>
<keyword evidence="9 23" id="KW-0732">Signal</keyword>
<dbReference type="Gene3D" id="2.60.40.10">
    <property type="entry name" value="Immunoglobulins"/>
    <property type="match status" value="3"/>
</dbReference>
<dbReference type="GO" id="GO:0051130">
    <property type="term" value="P:positive regulation of cellular component organization"/>
    <property type="evidence" value="ECO:0007669"/>
    <property type="project" value="UniProtKB-ARBA"/>
</dbReference>
<feature type="region of interest" description="Disordered" evidence="22">
    <location>
        <begin position="1799"/>
        <end position="1818"/>
    </location>
</feature>
<evidence type="ECO:0000256" key="2">
    <source>
        <dbReference type="ARBA" id="ARBA00004479"/>
    </source>
</evidence>
<sequence length="1890" mass="209584">MWEWRAWVLVVLAVLGAARECHAQAHYGETSTSASLCPPKRGSSQKICSSMDLRNNVEELARLCHCSIIEGYLHFVLQEQNDSASAAKLREFTFPELREITEHLLVYRVFSLTTLRTLFPNLTVIRGEVLFYNYALVIYDTPNLVEVGLASLTSILRGSVRIERNRQLCHVTTVDWTRITSRPLTKNYINRNKPESECRPCPADMGCPAATRCGPGRCWGPGACQILCRSGCPGGCVGGECCHEECVGGCLTPGSPRTCLACRNFWDVEEGRCSPDCPPGKLKVSRHRCERVQACPHGRALRLDTRECVWECPAGHENTTSAIFGRLCRPCQGHQCPRRCPGTNVSSVSHAQALRGCTLIEGGLTILINGGENVQKELEENLSTIKEVEHFVKVFRSNLTSLTFFSSLTRVGGLERLHTDYSVVILDNPNLQELWNASGLTIERGKILVHANPKLCLHRVHTLANQTGLQGLSETDVSPTSNGDKIPCNITPLRANVSTSPLYGTLTVTVEATQLPGVSVYYVSYMKTDTNISLYDSDQPCSEQGWAMVEMSIVNGTGKDEGSIREEGRGIRSEERRRGGGGGGGGGGHIISGTLVNLDPFTRYAVFVKTVSLDSSARGAQSEVMYATTSAYNPSEPENPQWSSPNSSTLKLWWLPPRHPNGVIDHYLVTLVLLLDVPKIPASLDFCMEQERRYLQKNLQSDLVMRSTSYSDEDEIEDEEDAMDEEEEHDEEDDEDEDWDKDVRMYRNETRTDGDKDGELSCRQASHFTASSSSSCCACPESPSSESDGDVLGQIAFEDFIMDSVYVKKAGRGRRRARERPHQLDAFEKNLRATYQQPRSTRQVHHPRTLVSRSLDSREDHTQLPIVSEGGVMEEYRHHQQQYHEEGQGGDFPSYPEESVHEFPSQGGIRAEYQLHEGDLHKYNEPLPQLGSVLRLQIRQTRNLHLTIHRLLHFSLYSVSIVACQAPEPLLPDTWMKLCSLHPAQTAAYTKPSVEGDHVRAGSLKVMLLNGTLGSVSLSWEAPRSPNGGVLAYVIRLQGPLREERCITHRQFEAQDGRLELDDLSPGNYSVSIRVRSKAKFGPYSEPVFFIIPGHAPKPSPPALRLVLSAVLGVVGMVAAGLGCWGWRRYHTRYTIPDIMEEVDENPCYRGGFAPAEMFRQEFIFWRDDLKVLQDRPLGKGFFGMVFEGELTHGGKTRVAVKTHTERASKDDILQFLKEAAVMQNISCHHVVRLLGVVGDYSPVYVVMELMEQGDLKSFLQRNPRHHVSEEKLVEMAVQAADGMAYLAEGRLVHRDLAARNCLLDHNLVLKIGDFGLSRSLKSDYYRKEGQGVLPVKWMAPESLQRSVYSTHSDMWSYGVLLWEMATRGLTPYKNCTNEEVIRLVVEKYATLDRPRDSPQPFQRLMRQCWRYDPRERPTFLAVTKFLLRHTSSEFQERFEKVSFYHSRSSDYAKYRQASKGSFMSGGGRGSDDDASDDIALVSSSESDEEISEDGVLRFRTPHGSPRTTRRSPRGAKGEMSTTLLGMGGKSLCRIAGGVTGPSDWSRSAAPSVLHFYTNVSPDARPGKAVCGADHSSAVVHSAGEDERDLRYAQLALSTPSTPASGSRTPLRTPGSTPHTPFLHPNTAAFPLPSSPGVSGCSPSFLQPHKGESSVSSKSPSQVSLATSPSAAKPSAPFYSNLAKSLSTLIARTSAHPHEAPHRLLRRLTTVPHGLRSTTNTLKDSPKWPSFMEGRSRTLPSSTSTCSVPTNLSIAAQTAELTHSGYSSSEVTTRAPSMTSAALNEETVSSSIPSILHDSLHSSSSNSEHGDAVLTLSSRPQRSKSKFFRCERVYINTPPRASESLPDNLFRRLHAEYTEAFLPASTAESSKSKSLKRCKKENDPGDIEMM</sequence>
<dbReference type="Pfam" id="PF00041">
    <property type="entry name" value="fn3"/>
    <property type="match status" value="1"/>
</dbReference>
<dbReference type="GO" id="GO:0007169">
    <property type="term" value="P:cell surface receptor protein tyrosine kinase signaling pathway"/>
    <property type="evidence" value="ECO:0007669"/>
    <property type="project" value="TreeGrafter"/>
</dbReference>
<feature type="compositionally biased region" description="Polar residues" evidence="22">
    <location>
        <begin position="1598"/>
        <end position="1619"/>
    </location>
</feature>
<evidence type="ECO:0000256" key="18">
    <source>
        <dbReference type="ARBA" id="ARBA00023180"/>
    </source>
</evidence>
<dbReference type="GO" id="GO:0012505">
    <property type="term" value="C:endomembrane system"/>
    <property type="evidence" value="ECO:0007669"/>
    <property type="project" value="UniProtKB-SubCell"/>
</dbReference>
<evidence type="ECO:0000256" key="3">
    <source>
        <dbReference type="ARBA" id="ARBA00011902"/>
    </source>
</evidence>